<sequence length="518" mass="58062">MSSNTNTISGSPESYNRAAVSQHSSQGSHYSSCQSETESQRGHRTNGVQPNLALPQLLVGSSSCLLAATGLPSNSGAAGGAGRNWNSTFHIPKYPISRVVMADFLHMKLRYLTPAILSIFNEDLVLATSEGRRSTMKVLDNLAKLREYEISAYRKAREQVEQTSVLLKDMFLGTGEDEKNVDPPYERAAKKLKKFFVSIPTNQAVQYVMQHGKYKYNARYHMMANPMHGLVNFLERYVVIVNTKNQFLQELELALEAKNNVELTLLDVNWALKGKLGVPEHIQRVIHSDFIELEERYLSILDTCQLPLKRDWYNNEYKPLLESFSENSAGPVITLFNNLYKDLLQSDTNPGGPRPLAALNSGHLPWDLDFDGMLVSVTEVCKLIKIDPKKKYKSGNRKQVPGPEFSPSQKLNGANTISLEAVSGKKRKRNEDPSKSNSAKKRKEASLSSKKRKRDEDSFESNPAKKTKETPLPSKKRKRGEDSSESNPTKKRKEALLPESNEVPEAKQAQEGSNYPSN</sequence>
<feature type="compositionally biased region" description="Polar residues" evidence="1">
    <location>
        <begin position="1"/>
        <end position="14"/>
    </location>
</feature>
<dbReference type="AlphaFoldDB" id="A0AAN8NPB7"/>
<proteinExistence type="predicted"/>
<evidence type="ECO:0000256" key="1">
    <source>
        <dbReference type="SAM" id="MobiDB-lite"/>
    </source>
</evidence>
<feature type="compositionally biased region" description="Polar residues" evidence="1">
    <location>
        <begin position="406"/>
        <end position="418"/>
    </location>
</feature>
<reference evidence="2 3" key="1">
    <citation type="submission" date="2019-10" db="EMBL/GenBank/DDBJ databases">
        <authorList>
            <person name="Palmer J.M."/>
        </authorList>
    </citation>
    <scope>NUCLEOTIDE SEQUENCE [LARGE SCALE GENOMIC DNA]</scope>
    <source>
        <strain evidence="2 3">TWF506</strain>
    </source>
</reference>
<name>A0AAN8NPB7_9PEZI</name>
<feature type="region of interest" description="Disordered" evidence="1">
    <location>
        <begin position="391"/>
        <end position="518"/>
    </location>
</feature>
<accession>A0AAN8NPB7</accession>
<comment type="caution">
    <text evidence="2">The sequence shown here is derived from an EMBL/GenBank/DDBJ whole genome shotgun (WGS) entry which is preliminary data.</text>
</comment>
<evidence type="ECO:0000313" key="3">
    <source>
        <dbReference type="Proteomes" id="UP001307849"/>
    </source>
</evidence>
<evidence type="ECO:0000313" key="2">
    <source>
        <dbReference type="EMBL" id="KAK6514847.1"/>
    </source>
</evidence>
<gene>
    <name evidence="2" type="ORF">TWF506_007209</name>
</gene>
<feature type="compositionally biased region" description="Basic residues" evidence="1">
    <location>
        <begin position="438"/>
        <end position="453"/>
    </location>
</feature>
<protein>
    <submittedName>
        <fullName evidence="2">Uncharacterized protein</fullName>
    </submittedName>
</protein>
<feature type="region of interest" description="Disordered" evidence="1">
    <location>
        <begin position="1"/>
        <end position="48"/>
    </location>
</feature>
<keyword evidence="3" id="KW-1185">Reference proteome</keyword>
<dbReference type="Proteomes" id="UP001307849">
    <property type="component" value="Unassembled WGS sequence"/>
</dbReference>
<dbReference type="EMBL" id="JAVHJM010000004">
    <property type="protein sequence ID" value="KAK6514847.1"/>
    <property type="molecule type" value="Genomic_DNA"/>
</dbReference>
<organism evidence="2 3">
    <name type="scientific">Arthrobotrys conoides</name>
    <dbReference type="NCBI Taxonomy" id="74498"/>
    <lineage>
        <taxon>Eukaryota</taxon>
        <taxon>Fungi</taxon>
        <taxon>Dikarya</taxon>
        <taxon>Ascomycota</taxon>
        <taxon>Pezizomycotina</taxon>
        <taxon>Orbiliomycetes</taxon>
        <taxon>Orbiliales</taxon>
        <taxon>Orbiliaceae</taxon>
        <taxon>Arthrobotrys</taxon>
    </lineage>
</organism>
<feature type="compositionally biased region" description="Low complexity" evidence="1">
    <location>
        <begin position="21"/>
        <end position="35"/>
    </location>
</feature>